<feature type="compositionally biased region" description="Polar residues" evidence="1">
    <location>
        <begin position="56"/>
        <end position="65"/>
    </location>
</feature>
<evidence type="ECO:0000313" key="2">
    <source>
        <dbReference type="Proteomes" id="UP000095280"/>
    </source>
</evidence>
<evidence type="ECO:0000256" key="1">
    <source>
        <dbReference type="SAM" id="MobiDB-lite"/>
    </source>
</evidence>
<dbReference type="WBParaSite" id="maker-unitig_35847-snap-gene-0.2-mRNA-1">
    <property type="protein sequence ID" value="maker-unitig_35847-snap-gene-0.2-mRNA-1"/>
    <property type="gene ID" value="maker-unitig_35847-snap-gene-0.2"/>
</dbReference>
<feature type="region of interest" description="Disordered" evidence="1">
    <location>
        <begin position="56"/>
        <end position="75"/>
    </location>
</feature>
<name>A0A1I8FI41_9PLAT</name>
<sequence length="169" mass="18262">CAEARLSDQWFLNIYLDRQAYSQRLTIVFENILLQAGIDCIMELEPAAASSRICSGQRSSVSPNESGLPGVSTPPSHLGHKPIAVHYGNGFKSGSMRIGKDAIVFTKTRLATMPRSEFGVGTRRCVSEGGDIVNSETLQSIAPACRHAAEDAAVADFCVPLIRRSLRPT</sequence>
<keyword evidence="2" id="KW-1185">Reference proteome</keyword>
<dbReference type="AlphaFoldDB" id="A0A1I8FI41"/>
<proteinExistence type="predicted"/>
<reference evidence="3" key="1">
    <citation type="submission" date="2016-11" db="UniProtKB">
        <authorList>
            <consortium name="WormBaseParasite"/>
        </authorList>
    </citation>
    <scope>IDENTIFICATION</scope>
</reference>
<evidence type="ECO:0000313" key="3">
    <source>
        <dbReference type="WBParaSite" id="maker-unitig_35847-snap-gene-0.2-mRNA-1"/>
    </source>
</evidence>
<protein>
    <submittedName>
        <fullName evidence="3">BEACH-type PH domain-containing protein</fullName>
    </submittedName>
</protein>
<accession>A0A1I8FI41</accession>
<organism evidence="2 3">
    <name type="scientific">Macrostomum lignano</name>
    <dbReference type="NCBI Taxonomy" id="282301"/>
    <lineage>
        <taxon>Eukaryota</taxon>
        <taxon>Metazoa</taxon>
        <taxon>Spiralia</taxon>
        <taxon>Lophotrochozoa</taxon>
        <taxon>Platyhelminthes</taxon>
        <taxon>Rhabditophora</taxon>
        <taxon>Macrostomorpha</taxon>
        <taxon>Macrostomida</taxon>
        <taxon>Macrostomidae</taxon>
        <taxon>Macrostomum</taxon>
    </lineage>
</organism>
<dbReference type="Proteomes" id="UP000095280">
    <property type="component" value="Unplaced"/>
</dbReference>